<protein>
    <submittedName>
        <fullName evidence="10">Response regulator transcription factor</fullName>
    </submittedName>
</protein>
<comment type="caution">
    <text evidence="10">The sequence shown here is derived from an EMBL/GenBank/DDBJ whole genome shotgun (WGS) entry which is preliminary data.</text>
</comment>
<dbReference type="SMART" id="SM00862">
    <property type="entry name" value="Trans_reg_C"/>
    <property type="match status" value="1"/>
</dbReference>
<reference evidence="10 11" key="1">
    <citation type="submission" date="2021-06" db="EMBL/GenBank/DDBJ databases">
        <authorList>
            <person name="Sun Q."/>
            <person name="Li D."/>
        </authorList>
    </citation>
    <scope>NUCLEOTIDE SEQUENCE [LARGE SCALE GENOMIC DNA]</scope>
    <source>
        <strain evidence="10 11">MSJd-7</strain>
    </source>
</reference>
<dbReference type="InterPro" id="IPR039420">
    <property type="entry name" value="WalR-like"/>
</dbReference>
<dbReference type="InterPro" id="IPR001867">
    <property type="entry name" value="OmpR/PhoB-type_DNA-bd"/>
</dbReference>
<dbReference type="Pfam" id="PF00486">
    <property type="entry name" value="Trans_reg_C"/>
    <property type="match status" value="1"/>
</dbReference>
<feature type="DNA-binding region" description="OmpR/PhoB-type" evidence="7">
    <location>
        <begin position="124"/>
        <end position="222"/>
    </location>
</feature>
<evidence type="ECO:0000256" key="4">
    <source>
        <dbReference type="ARBA" id="ARBA00023125"/>
    </source>
</evidence>
<dbReference type="EMBL" id="JAHLQI010000001">
    <property type="protein sequence ID" value="MBU5489359.1"/>
    <property type="molecule type" value="Genomic_DNA"/>
</dbReference>
<evidence type="ECO:0000259" key="9">
    <source>
        <dbReference type="PROSITE" id="PS51755"/>
    </source>
</evidence>
<dbReference type="PROSITE" id="PS51755">
    <property type="entry name" value="OMPR_PHOB"/>
    <property type="match status" value="1"/>
</dbReference>
<dbReference type="InterPro" id="IPR001789">
    <property type="entry name" value="Sig_transdc_resp-reg_receiver"/>
</dbReference>
<dbReference type="Proteomes" id="UP000783588">
    <property type="component" value="Unassembled WGS sequence"/>
</dbReference>
<keyword evidence="11" id="KW-1185">Reference proteome</keyword>
<keyword evidence="2" id="KW-0902">Two-component regulatory system</keyword>
<organism evidence="10 11">
    <name type="scientific">Butyricicoccus intestinisimiae</name>
    <dbReference type="NCBI Taxonomy" id="2841509"/>
    <lineage>
        <taxon>Bacteria</taxon>
        <taxon>Bacillati</taxon>
        <taxon>Bacillota</taxon>
        <taxon>Clostridia</taxon>
        <taxon>Eubacteriales</taxon>
        <taxon>Butyricicoccaceae</taxon>
        <taxon>Butyricicoccus</taxon>
    </lineage>
</organism>
<evidence type="ECO:0000256" key="6">
    <source>
        <dbReference type="PROSITE-ProRule" id="PRU00169"/>
    </source>
</evidence>
<sequence>MHILVVEDEKALCDTIVRSLKRLAYSVDACYDGQQAVELLSIERFDLVVLDLNLPGEDGMTVLKTLRKTDRETKVLILSARCEVSDKVAGLDAGANDYLTKPFHLDELAARIRSLTLRRFTQNDVVLTCSELSFDAKTRKASVCGEPLSLTRKETGILEYLMLNQGRPISQEELLEHVWDSSVDNFSNSIRVHISALRKKLRTALGYDPIHNRIGEGYVMEEKQ</sequence>
<dbReference type="PANTHER" id="PTHR48111">
    <property type="entry name" value="REGULATOR OF RPOS"/>
    <property type="match status" value="1"/>
</dbReference>
<evidence type="ECO:0000259" key="8">
    <source>
        <dbReference type="PROSITE" id="PS50110"/>
    </source>
</evidence>
<dbReference type="SMART" id="SM00448">
    <property type="entry name" value="REC"/>
    <property type="match status" value="1"/>
</dbReference>
<gene>
    <name evidence="10" type="ORF">KQI75_01730</name>
</gene>
<keyword evidence="5" id="KW-0804">Transcription</keyword>
<keyword evidence="4 7" id="KW-0238">DNA-binding</keyword>
<dbReference type="CDD" id="cd00383">
    <property type="entry name" value="trans_reg_C"/>
    <property type="match status" value="1"/>
</dbReference>
<evidence type="ECO:0000256" key="3">
    <source>
        <dbReference type="ARBA" id="ARBA00023015"/>
    </source>
</evidence>
<feature type="domain" description="Response regulatory" evidence="8">
    <location>
        <begin position="2"/>
        <end position="116"/>
    </location>
</feature>
<keyword evidence="3" id="KW-0805">Transcription regulation</keyword>
<proteinExistence type="predicted"/>
<evidence type="ECO:0000313" key="11">
    <source>
        <dbReference type="Proteomes" id="UP000783588"/>
    </source>
</evidence>
<name>A0ABS6ENU6_9FIRM</name>
<keyword evidence="1 6" id="KW-0597">Phosphoprotein</keyword>
<dbReference type="RefSeq" id="WP_216468961.1">
    <property type="nucleotide sequence ID" value="NZ_JAHLQI010000001.1"/>
</dbReference>
<feature type="modified residue" description="4-aspartylphosphate" evidence="6">
    <location>
        <position position="51"/>
    </location>
</feature>
<evidence type="ECO:0000256" key="2">
    <source>
        <dbReference type="ARBA" id="ARBA00023012"/>
    </source>
</evidence>
<evidence type="ECO:0000313" key="10">
    <source>
        <dbReference type="EMBL" id="MBU5489359.1"/>
    </source>
</evidence>
<feature type="domain" description="OmpR/PhoB-type" evidence="9">
    <location>
        <begin position="124"/>
        <end position="222"/>
    </location>
</feature>
<dbReference type="PROSITE" id="PS50110">
    <property type="entry name" value="RESPONSE_REGULATORY"/>
    <property type="match status" value="1"/>
</dbReference>
<evidence type="ECO:0000256" key="1">
    <source>
        <dbReference type="ARBA" id="ARBA00022553"/>
    </source>
</evidence>
<evidence type="ECO:0000256" key="7">
    <source>
        <dbReference type="PROSITE-ProRule" id="PRU01091"/>
    </source>
</evidence>
<evidence type="ECO:0000256" key="5">
    <source>
        <dbReference type="ARBA" id="ARBA00023163"/>
    </source>
</evidence>
<dbReference type="Pfam" id="PF00072">
    <property type="entry name" value="Response_reg"/>
    <property type="match status" value="1"/>
</dbReference>
<dbReference type="PANTHER" id="PTHR48111:SF1">
    <property type="entry name" value="TWO-COMPONENT RESPONSE REGULATOR ORR33"/>
    <property type="match status" value="1"/>
</dbReference>
<accession>A0ABS6ENU6</accession>